<evidence type="ECO:0000256" key="2">
    <source>
        <dbReference type="ARBA" id="ARBA00022448"/>
    </source>
</evidence>
<evidence type="ECO:0000313" key="15">
    <source>
        <dbReference type="Proteomes" id="UP000663828"/>
    </source>
</evidence>
<dbReference type="SMART" id="SM00225">
    <property type="entry name" value="BTB"/>
    <property type="match status" value="1"/>
</dbReference>
<dbReference type="GO" id="GO:0051260">
    <property type="term" value="P:protein homooligomerization"/>
    <property type="evidence" value="ECO:0007669"/>
    <property type="project" value="InterPro"/>
</dbReference>
<dbReference type="SUPFAM" id="SSF81324">
    <property type="entry name" value="Voltage-gated potassium channels"/>
    <property type="match status" value="1"/>
</dbReference>
<keyword evidence="15" id="KW-1185">Reference proteome</keyword>
<proteinExistence type="predicted"/>
<accession>A0A813V7I0</accession>
<evidence type="ECO:0000256" key="5">
    <source>
        <dbReference type="ARBA" id="ARBA00022826"/>
    </source>
</evidence>
<evidence type="ECO:0000313" key="14">
    <source>
        <dbReference type="EMBL" id="CAF0834058.1"/>
    </source>
</evidence>
<organism evidence="14 15">
    <name type="scientific">Adineta ricciae</name>
    <name type="common">Rotifer</name>
    <dbReference type="NCBI Taxonomy" id="249248"/>
    <lineage>
        <taxon>Eukaryota</taxon>
        <taxon>Metazoa</taxon>
        <taxon>Spiralia</taxon>
        <taxon>Gnathifera</taxon>
        <taxon>Rotifera</taxon>
        <taxon>Eurotatoria</taxon>
        <taxon>Bdelloidea</taxon>
        <taxon>Adinetida</taxon>
        <taxon>Adinetidae</taxon>
        <taxon>Adineta</taxon>
    </lineage>
</organism>
<evidence type="ECO:0000256" key="6">
    <source>
        <dbReference type="ARBA" id="ARBA00022882"/>
    </source>
</evidence>
<dbReference type="EMBL" id="CAJNOR010000191">
    <property type="protein sequence ID" value="CAF0834058.1"/>
    <property type="molecule type" value="Genomic_DNA"/>
</dbReference>
<keyword evidence="2" id="KW-0813">Transport</keyword>
<keyword evidence="4 12" id="KW-0812">Transmembrane</keyword>
<evidence type="ECO:0000256" key="9">
    <source>
        <dbReference type="ARBA" id="ARBA00023065"/>
    </source>
</evidence>
<evidence type="ECO:0000256" key="3">
    <source>
        <dbReference type="ARBA" id="ARBA00022538"/>
    </source>
</evidence>
<dbReference type="InterPro" id="IPR000210">
    <property type="entry name" value="BTB/POZ_dom"/>
</dbReference>
<evidence type="ECO:0000256" key="8">
    <source>
        <dbReference type="ARBA" id="ARBA00022989"/>
    </source>
</evidence>
<evidence type="ECO:0000256" key="1">
    <source>
        <dbReference type="ARBA" id="ARBA00004141"/>
    </source>
</evidence>
<feature type="transmembrane region" description="Helical" evidence="12">
    <location>
        <begin position="274"/>
        <end position="299"/>
    </location>
</feature>
<keyword evidence="3" id="KW-0633">Potassium transport</keyword>
<feature type="transmembrane region" description="Helical" evidence="12">
    <location>
        <begin position="178"/>
        <end position="200"/>
    </location>
</feature>
<keyword evidence="8 12" id="KW-1133">Transmembrane helix</keyword>
<dbReference type="PRINTS" id="PR00169">
    <property type="entry name" value="KCHANNEL"/>
</dbReference>
<keyword evidence="6" id="KW-0851">Voltage-gated channel</keyword>
<feature type="transmembrane region" description="Helical" evidence="12">
    <location>
        <begin position="347"/>
        <end position="367"/>
    </location>
</feature>
<reference evidence="14" key="1">
    <citation type="submission" date="2021-02" db="EMBL/GenBank/DDBJ databases">
        <authorList>
            <person name="Nowell W R."/>
        </authorList>
    </citation>
    <scope>NUCLEOTIDE SEQUENCE</scope>
</reference>
<dbReference type="InterPro" id="IPR005821">
    <property type="entry name" value="Ion_trans_dom"/>
</dbReference>
<dbReference type="Pfam" id="PF02214">
    <property type="entry name" value="BTB_2"/>
    <property type="match status" value="1"/>
</dbReference>
<feature type="transmembrane region" description="Helical" evidence="12">
    <location>
        <begin position="408"/>
        <end position="429"/>
    </location>
</feature>
<gene>
    <name evidence="14" type="ORF">XAT740_LOCUS4613</name>
</gene>
<keyword evidence="11" id="KW-0407">Ion channel</keyword>
<protein>
    <recommendedName>
        <fullName evidence="13">BTB domain-containing protein</fullName>
    </recommendedName>
</protein>
<feature type="transmembrane region" description="Helical" evidence="12">
    <location>
        <begin position="242"/>
        <end position="262"/>
    </location>
</feature>
<dbReference type="GO" id="GO:0001508">
    <property type="term" value="P:action potential"/>
    <property type="evidence" value="ECO:0007669"/>
    <property type="project" value="TreeGrafter"/>
</dbReference>
<dbReference type="AlphaFoldDB" id="A0A813V7I0"/>
<keyword evidence="5" id="KW-0631">Potassium channel</keyword>
<dbReference type="PANTHER" id="PTHR11537:SF113">
    <property type="entry name" value="POTASSIUM VOLTAGE-GATED CHANNEL PROTEIN SHAKER"/>
    <property type="match status" value="1"/>
</dbReference>
<dbReference type="PRINTS" id="PR01496">
    <property type="entry name" value="SHAKERCHANEL"/>
</dbReference>
<dbReference type="Gene3D" id="1.10.287.70">
    <property type="match status" value="1"/>
</dbReference>
<dbReference type="GO" id="GO:0005251">
    <property type="term" value="F:delayed rectifier potassium channel activity"/>
    <property type="evidence" value="ECO:0007669"/>
    <property type="project" value="TreeGrafter"/>
</dbReference>
<dbReference type="Pfam" id="PF00520">
    <property type="entry name" value="Ion_trans"/>
    <property type="match status" value="1"/>
</dbReference>
<dbReference type="InterPro" id="IPR003972">
    <property type="entry name" value="K_chnl_volt-dep_Kv1"/>
</dbReference>
<dbReference type="InterPro" id="IPR028325">
    <property type="entry name" value="VG_K_chnl"/>
</dbReference>
<dbReference type="SUPFAM" id="SSF54695">
    <property type="entry name" value="POZ domain"/>
    <property type="match status" value="1"/>
</dbReference>
<evidence type="ECO:0000259" key="13">
    <source>
        <dbReference type="SMART" id="SM00225"/>
    </source>
</evidence>
<dbReference type="Gene3D" id="1.20.120.350">
    <property type="entry name" value="Voltage-gated potassium channels. Chain C"/>
    <property type="match status" value="1"/>
</dbReference>
<dbReference type="InterPro" id="IPR003131">
    <property type="entry name" value="T1-type_BTB"/>
</dbReference>
<dbReference type="GO" id="GO:0008076">
    <property type="term" value="C:voltage-gated potassium channel complex"/>
    <property type="evidence" value="ECO:0007669"/>
    <property type="project" value="InterPro"/>
</dbReference>
<evidence type="ECO:0000256" key="12">
    <source>
        <dbReference type="SAM" id="Phobius"/>
    </source>
</evidence>
<dbReference type="Gene3D" id="3.30.710.10">
    <property type="entry name" value="Potassium Channel Kv1.1, Chain A"/>
    <property type="match status" value="1"/>
</dbReference>
<dbReference type="Proteomes" id="UP000663828">
    <property type="component" value="Unassembled WGS sequence"/>
</dbReference>
<feature type="domain" description="BTB" evidence="13">
    <location>
        <begin position="51"/>
        <end position="151"/>
    </location>
</feature>
<comment type="subcellular location">
    <subcellularLocation>
        <location evidence="1">Membrane</location>
        <topology evidence="1">Multi-pass membrane protein</topology>
    </subcellularLocation>
</comment>
<evidence type="ECO:0000256" key="4">
    <source>
        <dbReference type="ARBA" id="ARBA00022692"/>
    </source>
</evidence>
<keyword evidence="10 12" id="KW-0472">Membrane</keyword>
<dbReference type="InterPro" id="IPR011333">
    <property type="entry name" value="SKP1/BTB/POZ_sf"/>
</dbReference>
<sequence length="559" mass="64725">MSNNQNIYKKPKWTGRSTVGLGHTQSIIDLRRTFFSQLSHAQSRDESKDDSRVVLNISGLRFETLDSTLQHYPQTLLGDHRRRALFYHKRQDEYFFDRHRLCFEAILYYYQSHGRLRRPENVPLDTFLEEIIFFDLGPQALEQVQQAENLEEAQIIHLPKNRLRRFLWTTLEYPQYSFLAKIINIISLFFILLSAVGLAVETLPVYHRTTTDQCQYEADGFSVNTNGTLKGYQCQHIFTSPFYIIQAICIGFFTLEFLLRLVSCPSYLQFLKSILNWIDILAIVPFYIRLIIILVRLHYKTDSNVYLVLRLLRMIRFIRIFKLYRVFKSSKSLRILASTLKESLPDFIIILTFLSLSGFLFGAAFYFTENAMNQDMFDSIPKATYYGIMTITAVGYGDLSPVTPLGRALASLCAIFGISVVSMLVSVLAEKYQRVYTRKLFLNEKYSDNPVFEDDEDQTRSLSLSKTDYYYQNSAADNGKSTETNETMDEGLTFKGIPEERKGSDDSSKKIQFVIGFIANDSVDEKEVMMTEIIKDLLQTKLGKQCLITRTDVVMENTM</sequence>
<comment type="caution">
    <text evidence="14">The sequence shown here is derived from an EMBL/GenBank/DDBJ whole genome shotgun (WGS) entry which is preliminary data.</text>
</comment>
<name>A0A813V7I0_ADIRI</name>
<keyword evidence="7" id="KW-0630">Potassium</keyword>
<evidence type="ECO:0000256" key="7">
    <source>
        <dbReference type="ARBA" id="ARBA00022958"/>
    </source>
</evidence>
<keyword evidence="9" id="KW-0406">Ion transport</keyword>
<dbReference type="InterPro" id="IPR027359">
    <property type="entry name" value="Volt_channel_dom_sf"/>
</dbReference>
<dbReference type="PANTHER" id="PTHR11537">
    <property type="entry name" value="VOLTAGE-GATED POTASSIUM CHANNEL"/>
    <property type="match status" value="1"/>
</dbReference>
<evidence type="ECO:0000256" key="11">
    <source>
        <dbReference type="ARBA" id="ARBA00023303"/>
    </source>
</evidence>
<evidence type="ECO:0000256" key="10">
    <source>
        <dbReference type="ARBA" id="ARBA00023136"/>
    </source>
</evidence>